<reference evidence="7 8" key="1">
    <citation type="submission" date="2019-07" db="EMBL/GenBank/DDBJ databases">
        <title>Hymenobacter sp. straun FUR1 Genome sequencing and assembly.</title>
        <authorList>
            <person name="Chhetri G."/>
        </authorList>
    </citation>
    <scope>NUCLEOTIDE SEQUENCE [LARGE SCALE GENOMIC DNA]</scope>
    <source>
        <strain evidence="7 8">Fur1</strain>
    </source>
</reference>
<keyword evidence="3" id="KW-1015">Disulfide bond</keyword>
<accession>A0A558BVI9</accession>
<dbReference type="EMBL" id="VMRJ01000003">
    <property type="protein sequence ID" value="TVT40499.1"/>
    <property type="molecule type" value="Genomic_DNA"/>
</dbReference>
<dbReference type="InterPro" id="IPR017937">
    <property type="entry name" value="Thioredoxin_CS"/>
</dbReference>
<keyword evidence="4" id="KW-0676">Redox-active center</keyword>
<name>A0A558BVI9_9BACT</name>
<evidence type="ECO:0000256" key="4">
    <source>
        <dbReference type="ARBA" id="ARBA00023284"/>
    </source>
</evidence>
<comment type="caution">
    <text evidence="7">The sequence shown here is derived from an EMBL/GenBank/DDBJ whole genome shotgun (WGS) entry which is preliminary data.</text>
</comment>
<dbReference type="CDD" id="cd02966">
    <property type="entry name" value="TlpA_like_family"/>
    <property type="match status" value="1"/>
</dbReference>
<gene>
    <name evidence="7" type="ORF">FNT36_13560</name>
</gene>
<evidence type="ECO:0000259" key="6">
    <source>
        <dbReference type="PROSITE" id="PS51352"/>
    </source>
</evidence>
<dbReference type="GO" id="GO:0017004">
    <property type="term" value="P:cytochrome complex assembly"/>
    <property type="evidence" value="ECO:0007669"/>
    <property type="project" value="UniProtKB-KW"/>
</dbReference>
<feature type="domain" description="Thioredoxin" evidence="6">
    <location>
        <begin position="234"/>
        <end position="377"/>
    </location>
</feature>
<dbReference type="PROSITE" id="PS51352">
    <property type="entry name" value="THIOREDOXIN_2"/>
    <property type="match status" value="1"/>
</dbReference>
<sequence length="377" mass="41247">MKNLLLTVLGALPLLAQAQAPAGKFVLQGKVASPKVTKAYLRYTVDERRVVDSAVVKRGAFQFQGALATPVAAYLTLSHSGTSLAKSRDMAPLYLEPGTLKLTTPDSASKVAIKGSALNTSAAQLQTQLKPLDKEYKALMREYVAGRNANLEAAALDKIEARADANEEAQREIKYAYLTAHPDDPFNLFLLPQAVGYAPEAKNYATRFAALSPRLRATPQGQRIADKIKQLERVAVGATAPDFTQNTPDGKPLTLSSLRGQYVLIDFWASWCGPCRQENPNVVKAYTAYKDKGFTVLGVSLDRENGREAWLKAIEKDGLAWHQVSDLKFWQNDVAKEYGVQAIPQNFLLDPNGKIVAVNLRGDKLQATLSQLFSQAK</sequence>
<keyword evidence="8" id="KW-1185">Reference proteome</keyword>
<feature type="chain" id="PRO_5035242745" evidence="5">
    <location>
        <begin position="19"/>
        <end position="377"/>
    </location>
</feature>
<dbReference type="GO" id="GO:0016491">
    <property type="term" value="F:oxidoreductase activity"/>
    <property type="evidence" value="ECO:0007669"/>
    <property type="project" value="InterPro"/>
</dbReference>
<dbReference type="RefSeq" id="WP_144848470.1">
    <property type="nucleotide sequence ID" value="NZ_VMRJ01000003.1"/>
</dbReference>
<dbReference type="Pfam" id="PF14289">
    <property type="entry name" value="DUF4369"/>
    <property type="match status" value="1"/>
</dbReference>
<dbReference type="PROSITE" id="PS00194">
    <property type="entry name" value="THIOREDOXIN_1"/>
    <property type="match status" value="1"/>
</dbReference>
<dbReference type="InterPro" id="IPR050553">
    <property type="entry name" value="Thioredoxin_ResA/DsbE_sf"/>
</dbReference>
<feature type="signal peptide" evidence="5">
    <location>
        <begin position="1"/>
        <end position="18"/>
    </location>
</feature>
<proteinExistence type="predicted"/>
<evidence type="ECO:0000313" key="8">
    <source>
        <dbReference type="Proteomes" id="UP000317624"/>
    </source>
</evidence>
<dbReference type="OrthoDB" id="9811352at2"/>
<organism evidence="7 8">
    <name type="scientific">Hymenobacter setariae</name>
    <dbReference type="NCBI Taxonomy" id="2594794"/>
    <lineage>
        <taxon>Bacteria</taxon>
        <taxon>Pseudomonadati</taxon>
        <taxon>Bacteroidota</taxon>
        <taxon>Cytophagia</taxon>
        <taxon>Cytophagales</taxon>
        <taxon>Hymenobacteraceae</taxon>
        <taxon>Hymenobacter</taxon>
    </lineage>
</organism>
<evidence type="ECO:0000313" key="7">
    <source>
        <dbReference type="EMBL" id="TVT40499.1"/>
    </source>
</evidence>
<dbReference type="InterPro" id="IPR000866">
    <property type="entry name" value="AhpC/TSA"/>
</dbReference>
<dbReference type="InterPro" id="IPR036249">
    <property type="entry name" value="Thioredoxin-like_sf"/>
</dbReference>
<dbReference type="GO" id="GO:0030313">
    <property type="term" value="C:cell envelope"/>
    <property type="evidence" value="ECO:0007669"/>
    <property type="project" value="UniProtKB-SubCell"/>
</dbReference>
<comment type="subcellular location">
    <subcellularLocation>
        <location evidence="1">Cell envelope</location>
    </subcellularLocation>
</comment>
<evidence type="ECO:0000256" key="1">
    <source>
        <dbReference type="ARBA" id="ARBA00004196"/>
    </source>
</evidence>
<dbReference type="SUPFAM" id="SSF52833">
    <property type="entry name" value="Thioredoxin-like"/>
    <property type="match status" value="1"/>
</dbReference>
<evidence type="ECO:0000256" key="2">
    <source>
        <dbReference type="ARBA" id="ARBA00022748"/>
    </source>
</evidence>
<dbReference type="GO" id="GO:0016209">
    <property type="term" value="F:antioxidant activity"/>
    <property type="evidence" value="ECO:0007669"/>
    <property type="project" value="InterPro"/>
</dbReference>
<dbReference type="Gene3D" id="3.40.30.10">
    <property type="entry name" value="Glutaredoxin"/>
    <property type="match status" value="1"/>
</dbReference>
<dbReference type="InterPro" id="IPR013766">
    <property type="entry name" value="Thioredoxin_domain"/>
</dbReference>
<dbReference type="PANTHER" id="PTHR42852">
    <property type="entry name" value="THIOL:DISULFIDE INTERCHANGE PROTEIN DSBE"/>
    <property type="match status" value="1"/>
</dbReference>
<dbReference type="PANTHER" id="PTHR42852:SF6">
    <property type="entry name" value="THIOL:DISULFIDE INTERCHANGE PROTEIN DSBE"/>
    <property type="match status" value="1"/>
</dbReference>
<dbReference type="Proteomes" id="UP000317624">
    <property type="component" value="Unassembled WGS sequence"/>
</dbReference>
<evidence type="ECO:0000256" key="5">
    <source>
        <dbReference type="SAM" id="SignalP"/>
    </source>
</evidence>
<dbReference type="Pfam" id="PF00578">
    <property type="entry name" value="AhpC-TSA"/>
    <property type="match status" value="1"/>
</dbReference>
<keyword evidence="5" id="KW-0732">Signal</keyword>
<protein>
    <submittedName>
        <fullName evidence="7">AhpC/TSA family protein</fullName>
    </submittedName>
</protein>
<dbReference type="AlphaFoldDB" id="A0A558BVI9"/>
<evidence type="ECO:0000256" key="3">
    <source>
        <dbReference type="ARBA" id="ARBA00023157"/>
    </source>
</evidence>
<dbReference type="InterPro" id="IPR025380">
    <property type="entry name" value="DUF4369"/>
</dbReference>
<keyword evidence="2" id="KW-0201">Cytochrome c-type biogenesis</keyword>